<protein>
    <recommendedName>
        <fullName evidence="11">Ionotropic receptor</fullName>
    </recommendedName>
</protein>
<dbReference type="SUPFAM" id="SSF53850">
    <property type="entry name" value="Periplasmic binding protein-like II"/>
    <property type="match status" value="1"/>
</dbReference>
<dbReference type="InterPro" id="IPR052192">
    <property type="entry name" value="Insect_Ionotropic_Sensory_Rcpt"/>
</dbReference>
<keyword evidence="6" id="KW-0675">Receptor</keyword>
<sequence length="542" mass="63180">MNTDHEQSPDVPNYLVIEGKVHEYPFESEHSYLIVSFDESSLFDFLDFGDDEYPMNEWKPQDNYLILSVLQHTDNLSNNYKKLFAKLWKKYGILNVITIIKFLKHSEKQDEIILAHNPFITSEENKMWLVDPEELPTLPITYLQRTWNLKGYELRVVSSTTSTDDFDDYYLGRDEHVLHNLAKYMNFTINLINQTNEIGSIFGNISNGAMEYLLERQVDIIIKDVYIKYYGTNRIQFTMPAFYTRKLVILVPKAEKVHVWKVISKCFSTYFWISLLAVFITCAALWYVLRKLHMKFYFSQSNHRPISCFINAVDTWTVLITMVLPWLTRITLTSQRIFLSTCIVFSVVLMTAFQSSLLDVITHPHFHKDIDTLKQLDMSSLQILFSDLNLFDTFESSDLKNLAFKLNYVQDEWAALTQVATDKNVCLLTSDLKAQVYKRRLDQKLHLVAETPKEYFVSYMIPTGSPYASRLHNLLGRMVEAGLVRKWDQQIKREKQSTAASEDNGISMLRLGDLNLVFFLLGVGLTLSFVTFLIENIFILKQ</sequence>
<evidence type="ECO:0000256" key="7">
    <source>
        <dbReference type="ARBA" id="ARBA00023180"/>
    </source>
</evidence>
<evidence type="ECO:0000256" key="2">
    <source>
        <dbReference type="ARBA" id="ARBA00022475"/>
    </source>
</evidence>
<evidence type="ECO:0008006" key="11">
    <source>
        <dbReference type="Google" id="ProtNLM"/>
    </source>
</evidence>
<dbReference type="EMBL" id="JAJSOF020000011">
    <property type="protein sequence ID" value="KAJ4443947.1"/>
    <property type="molecule type" value="Genomic_DNA"/>
</dbReference>
<comment type="subcellular location">
    <subcellularLocation>
        <location evidence="1">Cell membrane</location>
        <topology evidence="1">Multi-pass membrane protein</topology>
    </subcellularLocation>
</comment>
<dbReference type="PANTHER" id="PTHR42643">
    <property type="entry name" value="IONOTROPIC RECEPTOR 20A-RELATED"/>
    <property type="match status" value="1"/>
</dbReference>
<feature type="transmembrane region" description="Helical" evidence="8">
    <location>
        <begin position="516"/>
        <end position="539"/>
    </location>
</feature>
<keyword evidence="4 8" id="KW-1133">Transmembrane helix</keyword>
<keyword evidence="7" id="KW-0325">Glycoprotein</keyword>
<keyword evidence="2" id="KW-1003">Cell membrane</keyword>
<gene>
    <name evidence="9" type="ORF">ANN_05736</name>
</gene>
<reference evidence="9 10" key="1">
    <citation type="journal article" date="2022" name="Allergy">
        <title>Genome assembly and annotation of Periplaneta americana reveal a comprehensive cockroach allergen profile.</title>
        <authorList>
            <person name="Wang L."/>
            <person name="Xiong Q."/>
            <person name="Saelim N."/>
            <person name="Wang L."/>
            <person name="Nong W."/>
            <person name="Wan A.T."/>
            <person name="Shi M."/>
            <person name="Liu X."/>
            <person name="Cao Q."/>
            <person name="Hui J.H.L."/>
            <person name="Sookrung N."/>
            <person name="Leung T.F."/>
            <person name="Tungtrongchitr A."/>
            <person name="Tsui S.K.W."/>
        </authorList>
    </citation>
    <scope>NUCLEOTIDE SEQUENCE [LARGE SCALE GENOMIC DNA]</scope>
    <source>
        <strain evidence="9">PWHHKU_190912</strain>
    </source>
</reference>
<keyword evidence="5 8" id="KW-0472">Membrane</keyword>
<organism evidence="9 10">
    <name type="scientific">Periplaneta americana</name>
    <name type="common">American cockroach</name>
    <name type="synonym">Blatta americana</name>
    <dbReference type="NCBI Taxonomy" id="6978"/>
    <lineage>
        <taxon>Eukaryota</taxon>
        <taxon>Metazoa</taxon>
        <taxon>Ecdysozoa</taxon>
        <taxon>Arthropoda</taxon>
        <taxon>Hexapoda</taxon>
        <taxon>Insecta</taxon>
        <taxon>Pterygota</taxon>
        <taxon>Neoptera</taxon>
        <taxon>Polyneoptera</taxon>
        <taxon>Dictyoptera</taxon>
        <taxon>Blattodea</taxon>
        <taxon>Blattoidea</taxon>
        <taxon>Blattidae</taxon>
        <taxon>Blattinae</taxon>
        <taxon>Periplaneta</taxon>
    </lineage>
</organism>
<keyword evidence="10" id="KW-1185">Reference proteome</keyword>
<dbReference type="PANTHER" id="PTHR42643:SF38">
    <property type="entry name" value="IONOTROPIC RECEPTOR 100A"/>
    <property type="match status" value="1"/>
</dbReference>
<dbReference type="Gene3D" id="3.40.190.10">
    <property type="entry name" value="Periplasmic binding protein-like II"/>
    <property type="match status" value="1"/>
</dbReference>
<evidence type="ECO:0000313" key="9">
    <source>
        <dbReference type="EMBL" id="KAJ4443947.1"/>
    </source>
</evidence>
<feature type="transmembrane region" description="Helical" evidence="8">
    <location>
        <begin position="270"/>
        <end position="289"/>
    </location>
</feature>
<keyword evidence="3 8" id="KW-0812">Transmembrane</keyword>
<dbReference type="Proteomes" id="UP001148838">
    <property type="component" value="Unassembled WGS sequence"/>
</dbReference>
<proteinExistence type="predicted"/>
<evidence type="ECO:0000256" key="4">
    <source>
        <dbReference type="ARBA" id="ARBA00022989"/>
    </source>
</evidence>
<evidence type="ECO:0000256" key="1">
    <source>
        <dbReference type="ARBA" id="ARBA00004651"/>
    </source>
</evidence>
<evidence type="ECO:0000313" key="10">
    <source>
        <dbReference type="Proteomes" id="UP001148838"/>
    </source>
</evidence>
<accession>A0ABQ8TDH1</accession>
<feature type="transmembrane region" description="Helical" evidence="8">
    <location>
        <begin position="337"/>
        <end position="358"/>
    </location>
</feature>
<evidence type="ECO:0000256" key="5">
    <source>
        <dbReference type="ARBA" id="ARBA00023136"/>
    </source>
</evidence>
<feature type="transmembrane region" description="Helical" evidence="8">
    <location>
        <begin position="309"/>
        <end position="331"/>
    </location>
</feature>
<evidence type="ECO:0000256" key="8">
    <source>
        <dbReference type="SAM" id="Phobius"/>
    </source>
</evidence>
<name>A0ABQ8TDH1_PERAM</name>
<comment type="caution">
    <text evidence="9">The sequence shown here is derived from an EMBL/GenBank/DDBJ whole genome shotgun (WGS) entry which is preliminary data.</text>
</comment>
<evidence type="ECO:0000256" key="6">
    <source>
        <dbReference type="ARBA" id="ARBA00023170"/>
    </source>
</evidence>
<evidence type="ECO:0000256" key="3">
    <source>
        <dbReference type="ARBA" id="ARBA00022692"/>
    </source>
</evidence>